<keyword evidence="3" id="KW-1185">Reference proteome</keyword>
<accession>A0A5C6U3M4</accession>
<feature type="signal peptide" evidence="1">
    <location>
        <begin position="1"/>
        <end position="18"/>
    </location>
</feature>
<dbReference type="InterPro" id="IPR008719">
    <property type="entry name" value="N2O_reductase_NosL"/>
</dbReference>
<name>A0A5C6U3M4_9BURK</name>
<evidence type="ECO:0008006" key="4">
    <source>
        <dbReference type="Google" id="ProtNLM"/>
    </source>
</evidence>
<dbReference type="EMBL" id="VOPW01000001">
    <property type="protein sequence ID" value="TXC67457.1"/>
    <property type="molecule type" value="Genomic_DNA"/>
</dbReference>
<dbReference type="Gene3D" id="3.30.70.2050">
    <property type="match status" value="1"/>
</dbReference>
<dbReference type="Proteomes" id="UP000321832">
    <property type="component" value="Unassembled WGS sequence"/>
</dbReference>
<dbReference type="SUPFAM" id="SSF160387">
    <property type="entry name" value="NosL/MerB-like"/>
    <property type="match status" value="1"/>
</dbReference>
<dbReference type="AlphaFoldDB" id="A0A5C6U3M4"/>
<dbReference type="PANTHER" id="PTHR41247:SF1">
    <property type="entry name" value="HTH-TYPE TRANSCRIPTIONAL REPRESSOR YCNK"/>
    <property type="match status" value="1"/>
</dbReference>
<gene>
    <name evidence="2" type="ORF">FSC37_04755</name>
</gene>
<comment type="caution">
    <text evidence="2">The sequence shown here is derived from an EMBL/GenBank/DDBJ whole genome shotgun (WGS) entry which is preliminary data.</text>
</comment>
<dbReference type="Pfam" id="PF05573">
    <property type="entry name" value="NosL"/>
    <property type="match status" value="1"/>
</dbReference>
<keyword evidence="1" id="KW-0732">Signal</keyword>
<evidence type="ECO:0000313" key="2">
    <source>
        <dbReference type="EMBL" id="TXC67457.1"/>
    </source>
</evidence>
<reference evidence="2 3" key="1">
    <citation type="submission" date="2019-08" db="EMBL/GenBank/DDBJ databases">
        <authorList>
            <person name="Khan S.A."/>
            <person name="Jeon C.O."/>
            <person name="Jeong S.E."/>
        </authorList>
    </citation>
    <scope>NUCLEOTIDE SEQUENCE [LARGE SCALE GENOMIC DNA]</scope>
    <source>
        <strain evidence="3">IMCC1728</strain>
    </source>
</reference>
<proteinExistence type="predicted"/>
<organism evidence="2 3">
    <name type="scientific">Piscinibacter aquaticus</name>
    <dbReference type="NCBI Taxonomy" id="392597"/>
    <lineage>
        <taxon>Bacteria</taxon>
        <taxon>Pseudomonadati</taxon>
        <taxon>Pseudomonadota</taxon>
        <taxon>Betaproteobacteria</taxon>
        <taxon>Burkholderiales</taxon>
        <taxon>Sphaerotilaceae</taxon>
        <taxon>Piscinibacter</taxon>
    </lineage>
</organism>
<evidence type="ECO:0000256" key="1">
    <source>
        <dbReference type="SAM" id="SignalP"/>
    </source>
</evidence>
<evidence type="ECO:0000313" key="3">
    <source>
        <dbReference type="Proteomes" id="UP000321832"/>
    </source>
</evidence>
<feature type="chain" id="PRO_5023059918" description="Nitrous oxide reductase accessory protein NosL" evidence="1">
    <location>
        <begin position="19"/>
        <end position="187"/>
    </location>
</feature>
<sequence>MLAAALAAGIAWQARARAAVLAAPAGEVCLVAPSLSYDPASGLDRFAARPVPSDARCPVCGMFPARAPRWAAQVIYRDGDVHFFDSPLSLHLFLAEVPRYASGRGRAHVAVQYVTDTAGGGWIDAQGAYYVHGSSEAGPMRAGNLPAFATLAGAQSFAASRGGRVITASQIDGAMLRQLDTRRTHRH</sequence>
<protein>
    <recommendedName>
        <fullName evidence="4">Nitrous oxide reductase accessory protein NosL</fullName>
    </recommendedName>
</protein>
<dbReference type="PANTHER" id="PTHR41247">
    <property type="entry name" value="HTH-TYPE TRANSCRIPTIONAL REPRESSOR YCNK"/>
    <property type="match status" value="1"/>
</dbReference>